<comment type="subcellular location">
    <subcellularLocation>
        <location evidence="1">Cytoplasm</location>
    </subcellularLocation>
</comment>
<keyword evidence="6" id="KW-0805">Transcription regulation</keyword>
<evidence type="ECO:0000256" key="5">
    <source>
        <dbReference type="ARBA" id="ARBA00022491"/>
    </source>
</evidence>
<dbReference type="GO" id="GO:0046983">
    <property type="term" value="F:protein dimerization activity"/>
    <property type="evidence" value="ECO:0007669"/>
    <property type="project" value="InterPro"/>
</dbReference>
<evidence type="ECO:0000256" key="9">
    <source>
        <dbReference type="ARBA" id="ARBA00023163"/>
    </source>
</evidence>
<dbReference type="Pfam" id="PF01325">
    <property type="entry name" value="Fe_dep_repress"/>
    <property type="match status" value="1"/>
</dbReference>
<dbReference type="Pfam" id="PF02742">
    <property type="entry name" value="Fe_dep_repr_C"/>
    <property type="match status" value="1"/>
</dbReference>
<accession>A0A933SBN9</accession>
<keyword evidence="8" id="KW-0010">Activator</keyword>
<reference evidence="13" key="1">
    <citation type="submission" date="2020-07" db="EMBL/GenBank/DDBJ databases">
        <title>Huge and variable diversity of episymbiotic CPR bacteria and DPANN archaea in groundwater ecosystems.</title>
        <authorList>
            <person name="He C.Y."/>
            <person name="Keren R."/>
            <person name="Whittaker M."/>
            <person name="Farag I.F."/>
            <person name="Doudna J."/>
            <person name="Cate J.H.D."/>
            <person name="Banfield J.F."/>
        </authorList>
    </citation>
    <scope>NUCLEOTIDE SEQUENCE</scope>
    <source>
        <strain evidence="13">NC_groundwater_1813_Pr3_B-0.1um_71_17</strain>
    </source>
</reference>
<comment type="subunit">
    <text evidence="3">Homodimer.</text>
</comment>
<dbReference type="PANTHER" id="PTHR33238:SF11">
    <property type="entry name" value="TRANSCRIPTIONAL REGULATOR MNTR"/>
    <property type="match status" value="1"/>
</dbReference>
<keyword evidence="5" id="KW-0678">Repressor</keyword>
<dbReference type="Gene3D" id="1.10.60.10">
    <property type="entry name" value="Iron dependent repressor, metal binding and dimerisation domain"/>
    <property type="match status" value="1"/>
</dbReference>
<sequence length="171" mass="19171">MLLGKYQAQRPLSPSHEHYLRAIWDLRNQRGYARMADVARALGVAPATLSVGLRPLEQRGLIAHDEARFLLLTPAGERAAREVHHRFQVLRTFLQEVLGVERETAESEACLIEHDISPGTTSRFVDFLKLLHEDPEVAGLLRERYAAYRRSCEPSDACSTCGLGCLVPAPR</sequence>
<dbReference type="PROSITE" id="PS50944">
    <property type="entry name" value="HTH_DTXR"/>
    <property type="match status" value="1"/>
</dbReference>
<name>A0A933SBN9_UNCEI</name>
<evidence type="ECO:0000256" key="11">
    <source>
        <dbReference type="ARBA" id="ARBA00032593"/>
    </source>
</evidence>
<dbReference type="InterPro" id="IPR001367">
    <property type="entry name" value="Fe_dep_repressor"/>
</dbReference>
<dbReference type="AlphaFoldDB" id="A0A933SBN9"/>
<evidence type="ECO:0000256" key="8">
    <source>
        <dbReference type="ARBA" id="ARBA00023159"/>
    </source>
</evidence>
<dbReference type="InterPro" id="IPR036388">
    <property type="entry name" value="WH-like_DNA-bd_sf"/>
</dbReference>
<protein>
    <recommendedName>
        <fullName evidence="11">Manganese transport regulator</fullName>
    </recommendedName>
</protein>
<feature type="domain" description="HTH dtxR-type" evidence="12">
    <location>
        <begin position="12"/>
        <end position="73"/>
    </location>
</feature>
<keyword evidence="10" id="KW-0464">Manganese</keyword>
<organism evidence="13 14">
    <name type="scientific">Eiseniibacteriota bacterium</name>
    <dbReference type="NCBI Taxonomy" id="2212470"/>
    <lineage>
        <taxon>Bacteria</taxon>
        <taxon>Candidatus Eiseniibacteriota</taxon>
    </lineage>
</organism>
<dbReference type="GO" id="GO:0003700">
    <property type="term" value="F:DNA-binding transcription factor activity"/>
    <property type="evidence" value="ECO:0007669"/>
    <property type="project" value="InterPro"/>
</dbReference>
<evidence type="ECO:0000256" key="2">
    <source>
        <dbReference type="ARBA" id="ARBA00007871"/>
    </source>
</evidence>
<dbReference type="SUPFAM" id="SSF47979">
    <property type="entry name" value="Iron-dependent repressor protein, dimerization domain"/>
    <property type="match status" value="1"/>
</dbReference>
<dbReference type="InterPro" id="IPR036421">
    <property type="entry name" value="Fe_dep_repressor_sf"/>
</dbReference>
<dbReference type="PANTHER" id="PTHR33238">
    <property type="entry name" value="IRON (METAL) DEPENDENT REPRESSOR, DTXR FAMILY"/>
    <property type="match status" value="1"/>
</dbReference>
<evidence type="ECO:0000256" key="4">
    <source>
        <dbReference type="ARBA" id="ARBA00022490"/>
    </source>
</evidence>
<dbReference type="EMBL" id="JACRIW010000058">
    <property type="protein sequence ID" value="MBI5169547.1"/>
    <property type="molecule type" value="Genomic_DNA"/>
</dbReference>
<dbReference type="InterPro" id="IPR050536">
    <property type="entry name" value="DtxR_MntR_Metal-Reg"/>
</dbReference>
<dbReference type="InterPro" id="IPR022689">
    <property type="entry name" value="Iron_dep_repressor"/>
</dbReference>
<evidence type="ECO:0000259" key="12">
    <source>
        <dbReference type="PROSITE" id="PS50944"/>
    </source>
</evidence>
<dbReference type="InterPro" id="IPR036390">
    <property type="entry name" value="WH_DNA-bd_sf"/>
</dbReference>
<keyword evidence="4" id="KW-0963">Cytoplasm</keyword>
<evidence type="ECO:0000256" key="7">
    <source>
        <dbReference type="ARBA" id="ARBA00023125"/>
    </source>
</evidence>
<evidence type="ECO:0000256" key="6">
    <source>
        <dbReference type="ARBA" id="ARBA00023015"/>
    </source>
</evidence>
<dbReference type="Gene3D" id="1.10.10.10">
    <property type="entry name" value="Winged helix-like DNA-binding domain superfamily/Winged helix DNA-binding domain"/>
    <property type="match status" value="1"/>
</dbReference>
<dbReference type="InterPro" id="IPR022687">
    <property type="entry name" value="HTH_DTXR"/>
</dbReference>
<dbReference type="GO" id="GO:0003677">
    <property type="term" value="F:DNA binding"/>
    <property type="evidence" value="ECO:0007669"/>
    <property type="project" value="UniProtKB-KW"/>
</dbReference>
<evidence type="ECO:0000313" key="14">
    <source>
        <dbReference type="Proteomes" id="UP000696931"/>
    </source>
</evidence>
<dbReference type="Proteomes" id="UP000696931">
    <property type="component" value="Unassembled WGS sequence"/>
</dbReference>
<evidence type="ECO:0000313" key="13">
    <source>
        <dbReference type="EMBL" id="MBI5169547.1"/>
    </source>
</evidence>
<evidence type="ECO:0000256" key="1">
    <source>
        <dbReference type="ARBA" id="ARBA00004496"/>
    </source>
</evidence>
<keyword evidence="9" id="KW-0804">Transcription</keyword>
<gene>
    <name evidence="13" type="ORF">HZA61_08675</name>
</gene>
<keyword evidence="7" id="KW-0238">DNA-binding</keyword>
<comment type="similarity">
    <text evidence="2">Belongs to the DtxR/MntR family.</text>
</comment>
<comment type="caution">
    <text evidence="13">The sequence shown here is derived from an EMBL/GenBank/DDBJ whole genome shotgun (WGS) entry which is preliminary data.</text>
</comment>
<dbReference type="SUPFAM" id="SSF46785">
    <property type="entry name" value="Winged helix' DNA-binding domain"/>
    <property type="match status" value="1"/>
</dbReference>
<evidence type="ECO:0000256" key="3">
    <source>
        <dbReference type="ARBA" id="ARBA00011738"/>
    </source>
</evidence>
<dbReference type="GO" id="GO:0005737">
    <property type="term" value="C:cytoplasm"/>
    <property type="evidence" value="ECO:0007669"/>
    <property type="project" value="UniProtKB-SubCell"/>
</dbReference>
<dbReference type="SMART" id="SM00529">
    <property type="entry name" value="HTH_DTXR"/>
    <property type="match status" value="1"/>
</dbReference>
<dbReference type="GO" id="GO:0046914">
    <property type="term" value="F:transition metal ion binding"/>
    <property type="evidence" value="ECO:0007669"/>
    <property type="project" value="InterPro"/>
</dbReference>
<evidence type="ECO:0000256" key="10">
    <source>
        <dbReference type="ARBA" id="ARBA00023211"/>
    </source>
</evidence>
<proteinExistence type="inferred from homology"/>